<reference evidence="2" key="1">
    <citation type="submission" date="2015-07" db="EMBL/GenBank/DDBJ databases">
        <title>Draft Genome Sequences of Anaerolinea thermolimosa IMO-1, Bellilinea caldifistulae GOMI-1, Leptolinea tardivitalis YMTK-2, Levilinea saccharolytica KIBI-1,Longilinea arvoryzae KOME-1, Previously Described as Members of the Anaerolineaceae (Chloroflexi).</title>
        <authorList>
            <person name="Sekiguchi Y."/>
            <person name="Ohashi A."/>
            <person name="Matsuura N."/>
            <person name="Tourlousse M.D."/>
        </authorList>
    </citation>
    <scope>NUCLEOTIDE SEQUENCE [LARGE SCALE GENOMIC DNA]</scope>
    <source>
        <strain evidence="2">KOME-1</strain>
    </source>
</reference>
<keyword evidence="1" id="KW-0812">Transmembrane</keyword>
<sequence>MFFENLLPALAWLASAAIPVLVLWRRKQPRGGLIVWSLLAGLLMCAAFWMANNHPDLNNWTAWQSTLMRWSTFGLAPTLAVACIARLLGPPVGSSRTILNALAALGLALLLALQMFFTSLWDVATDGIGEPLLLWVVNLAALLSALALLFRAPGARKAWALILLVGLPLLMAASARLASRPPGQEWGYMPGVLTERSAAVIDDAIQRYHARQGRYPAQLSDLTPRDLLFLPRQYILPGWEWCFAGGAGGFRFGYMDREYFSSPREVKIVSEAGALSVPAWNCPLEEVSDGLAP</sequence>
<dbReference type="STRING" id="360412.LARV_00230"/>
<name>A0A0S7B5Q2_9CHLR</name>
<evidence type="ECO:0000313" key="2">
    <source>
        <dbReference type="EMBL" id="GAP12495.1"/>
    </source>
</evidence>
<dbReference type="AlphaFoldDB" id="A0A0S7B5Q2"/>
<proteinExistence type="predicted"/>
<feature type="transmembrane region" description="Helical" evidence="1">
    <location>
        <begin position="6"/>
        <end position="24"/>
    </location>
</feature>
<keyword evidence="3" id="KW-1185">Reference proteome</keyword>
<feature type="transmembrane region" description="Helical" evidence="1">
    <location>
        <begin position="31"/>
        <end position="50"/>
    </location>
</feature>
<dbReference type="Proteomes" id="UP000055060">
    <property type="component" value="Unassembled WGS sequence"/>
</dbReference>
<gene>
    <name evidence="2" type="ORF">LARV_00230</name>
</gene>
<feature type="transmembrane region" description="Helical" evidence="1">
    <location>
        <begin position="158"/>
        <end position="179"/>
    </location>
</feature>
<dbReference type="EMBL" id="DF967972">
    <property type="protein sequence ID" value="GAP12495.1"/>
    <property type="molecule type" value="Genomic_DNA"/>
</dbReference>
<dbReference type="RefSeq" id="WP_075071913.1">
    <property type="nucleotide sequence ID" value="NZ_DF967972.1"/>
</dbReference>
<evidence type="ECO:0000256" key="1">
    <source>
        <dbReference type="SAM" id="Phobius"/>
    </source>
</evidence>
<accession>A0A0S7B5Q2</accession>
<evidence type="ECO:0000313" key="3">
    <source>
        <dbReference type="Proteomes" id="UP000055060"/>
    </source>
</evidence>
<keyword evidence="1" id="KW-0472">Membrane</keyword>
<keyword evidence="1" id="KW-1133">Transmembrane helix</keyword>
<feature type="transmembrane region" description="Helical" evidence="1">
    <location>
        <begin position="132"/>
        <end position="151"/>
    </location>
</feature>
<feature type="transmembrane region" description="Helical" evidence="1">
    <location>
        <begin position="101"/>
        <end position="120"/>
    </location>
</feature>
<protein>
    <submittedName>
        <fullName evidence="2">Uncharacterized protein</fullName>
    </submittedName>
</protein>
<organism evidence="2">
    <name type="scientific">Longilinea arvoryzae</name>
    <dbReference type="NCBI Taxonomy" id="360412"/>
    <lineage>
        <taxon>Bacteria</taxon>
        <taxon>Bacillati</taxon>
        <taxon>Chloroflexota</taxon>
        <taxon>Anaerolineae</taxon>
        <taxon>Anaerolineales</taxon>
        <taxon>Anaerolineaceae</taxon>
        <taxon>Longilinea</taxon>
    </lineage>
</organism>
<feature type="transmembrane region" description="Helical" evidence="1">
    <location>
        <begin position="70"/>
        <end position="89"/>
    </location>
</feature>